<comment type="pathway">
    <text evidence="2 9 10">Cell wall biogenesis; peptidoglycan biosynthesis.</text>
</comment>
<dbReference type="GO" id="GO:0009252">
    <property type="term" value="P:peptidoglycan biosynthetic process"/>
    <property type="evidence" value="ECO:0007669"/>
    <property type="project" value="UniProtKB-UniRule"/>
</dbReference>
<keyword evidence="5 9" id="KW-0132">Cell division</keyword>
<evidence type="ECO:0000256" key="10">
    <source>
        <dbReference type="RuleBase" id="RU003664"/>
    </source>
</evidence>
<evidence type="ECO:0000259" key="11">
    <source>
        <dbReference type="Pfam" id="PF02875"/>
    </source>
</evidence>
<dbReference type="InterPro" id="IPR018109">
    <property type="entry name" value="Folylpolyglutamate_synth_CS"/>
</dbReference>
<sequence length="459" mass="46189">MTSGYAGRPVLVAGSGVSGTACARALVAAGAEVTVLDRAPSERLAALAGEGVATAVAVDPPADLLAKASDLVVSPVFAPHHPLVTAAVAAGLSVYCEPELAWRLRPAGSADWLALTGTNGKTTAVTMLASILAAAGLRTRAVGNIGDPLIDAVLAADTDVLAVELSSYQLHWSSTLAPRAGAYLNLADDHLDWHGDRDAYATAKTAVWRGAAHGGTAVGNADDPGVAALLADVPGRRVSFTLGEPAEGQLGVVDGVLVDRAYGDGVALVAADVVRPAGPHNVANALAAAALARAYGVPPQAVADGLGGYTPQAHRNQPVGTVDGVAYVDDSKATNPHAALASLTSYSRVVWIAGGQLKGVDPDELVARVADRLAGAVLLGADRAEIAAALSRHAPQIPVIEVARSDDGAMADVVAHAARLAGPGDTVLLAPAAASYDMFASYAQRGDRFAAEVGRLSGS</sequence>
<comment type="subcellular location">
    <subcellularLocation>
        <location evidence="1 9 10">Cytoplasm</location>
    </subcellularLocation>
</comment>
<dbReference type="Gene3D" id="3.40.50.720">
    <property type="entry name" value="NAD(P)-binding Rossmann-like Domain"/>
    <property type="match status" value="1"/>
</dbReference>
<keyword evidence="9 10" id="KW-0961">Cell wall biogenesis/degradation</keyword>
<dbReference type="Pfam" id="PF02875">
    <property type="entry name" value="Mur_ligase_C"/>
    <property type="match status" value="1"/>
</dbReference>
<dbReference type="GO" id="GO:0004326">
    <property type="term" value="F:tetrahydrofolylpolyglutamate synthase activity"/>
    <property type="evidence" value="ECO:0007669"/>
    <property type="project" value="InterPro"/>
</dbReference>
<dbReference type="InterPro" id="IPR013221">
    <property type="entry name" value="Mur_ligase_cen"/>
</dbReference>
<dbReference type="AlphaFoldDB" id="A0A8J3N7P6"/>
<keyword evidence="3 9" id="KW-0963">Cytoplasm</keyword>
<accession>A0A8J3N7P6</accession>
<evidence type="ECO:0000313" key="13">
    <source>
        <dbReference type="EMBL" id="GID09291.1"/>
    </source>
</evidence>
<keyword evidence="4 9" id="KW-0436">Ligase</keyword>
<dbReference type="InterPro" id="IPR004101">
    <property type="entry name" value="Mur_ligase_C"/>
</dbReference>
<dbReference type="InterPro" id="IPR036615">
    <property type="entry name" value="Mur_ligase_C_dom_sf"/>
</dbReference>
<dbReference type="GO" id="GO:0071555">
    <property type="term" value="P:cell wall organization"/>
    <property type="evidence" value="ECO:0007669"/>
    <property type="project" value="UniProtKB-KW"/>
</dbReference>
<evidence type="ECO:0000313" key="14">
    <source>
        <dbReference type="Proteomes" id="UP000612808"/>
    </source>
</evidence>
<evidence type="ECO:0000256" key="1">
    <source>
        <dbReference type="ARBA" id="ARBA00004496"/>
    </source>
</evidence>
<evidence type="ECO:0000259" key="12">
    <source>
        <dbReference type="Pfam" id="PF08245"/>
    </source>
</evidence>
<dbReference type="Proteomes" id="UP000612808">
    <property type="component" value="Unassembled WGS sequence"/>
</dbReference>
<dbReference type="InterPro" id="IPR005762">
    <property type="entry name" value="MurD"/>
</dbReference>
<dbReference type="SUPFAM" id="SSF53623">
    <property type="entry name" value="MurD-like peptide ligases, catalytic domain"/>
    <property type="match status" value="1"/>
</dbReference>
<dbReference type="PANTHER" id="PTHR43692">
    <property type="entry name" value="UDP-N-ACETYLMURAMOYLALANINE--D-GLUTAMATE LIGASE"/>
    <property type="match status" value="1"/>
</dbReference>
<keyword evidence="7 9" id="KW-0067">ATP-binding</keyword>
<evidence type="ECO:0000256" key="9">
    <source>
        <dbReference type="HAMAP-Rule" id="MF_00639"/>
    </source>
</evidence>
<dbReference type="HAMAP" id="MF_00639">
    <property type="entry name" value="MurD"/>
    <property type="match status" value="1"/>
</dbReference>
<dbReference type="GO" id="GO:0005524">
    <property type="term" value="F:ATP binding"/>
    <property type="evidence" value="ECO:0007669"/>
    <property type="project" value="UniProtKB-UniRule"/>
</dbReference>
<evidence type="ECO:0000256" key="2">
    <source>
        <dbReference type="ARBA" id="ARBA00004752"/>
    </source>
</evidence>
<comment type="similarity">
    <text evidence="9">Belongs to the MurCDEF family.</text>
</comment>
<evidence type="ECO:0000256" key="4">
    <source>
        <dbReference type="ARBA" id="ARBA00022598"/>
    </source>
</evidence>
<dbReference type="InterPro" id="IPR036565">
    <property type="entry name" value="Mur-like_cat_sf"/>
</dbReference>
<dbReference type="Gene3D" id="3.90.190.20">
    <property type="entry name" value="Mur ligase, C-terminal domain"/>
    <property type="match status" value="1"/>
</dbReference>
<keyword evidence="9 10" id="KW-0133">Cell shape</keyword>
<proteinExistence type="inferred from homology"/>
<evidence type="ECO:0000256" key="3">
    <source>
        <dbReference type="ARBA" id="ARBA00022490"/>
    </source>
</evidence>
<dbReference type="SUPFAM" id="SSF51984">
    <property type="entry name" value="MurCD N-terminal domain"/>
    <property type="match status" value="1"/>
</dbReference>
<dbReference type="RefSeq" id="WP_203654063.1">
    <property type="nucleotide sequence ID" value="NZ_BAAAZM010000016.1"/>
</dbReference>
<feature type="domain" description="Mur ligase central" evidence="12">
    <location>
        <begin position="116"/>
        <end position="292"/>
    </location>
</feature>
<evidence type="ECO:0000256" key="5">
    <source>
        <dbReference type="ARBA" id="ARBA00022618"/>
    </source>
</evidence>
<dbReference type="SUPFAM" id="SSF53244">
    <property type="entry name" value="MurD-like peptide ligases, peptide-binding domain"/>
    <property type="match status" value="1"/>
</dbReference>
<dbReference type="PROSITE" id="PS01011">
    <property type="entry name" value="FOLYLPOLYGLU_SYNT_1"/>
    <property type="match status" value="1"/>
</dbReference>
<evidence type="ECO:0000256" key="6">
    <source>
        <dbReference type="ARBA" id="ARBA00022741"/>
    </source>
</evidence>
<keyword evidence="9 10" id="KW-0573">Peptidoglycan synthesis</keyword>
<comment type="function">
    <text evidence="9 10">Cell wall formation. Catalyzes the addition of glutamate to the nucleotide precursor UDP-N-acetylmuramoyl-L-alanine (UMA).</text>
</comment>
<dbReference type="NCBIfam" id="TIGR01087">
    <property type="entry name" value="murD"/>
    <property type="match status" value="1"/>
</dbReference>
<evidence type="ECO:0000256" key="8">
    <source>
        <dbReference type="ARBA" id="ARBA00023306"/>
    </source>
</evidence>
<dbReference type="UniPathway" id="UPA00219"/>
<protein>
    <recommendedName>
        <fullName evidence="9 10">UDP-N-acetylmuramoylalanine--D-glutamate ligase</fullName>
        <ecNumber evidence="9 10">6.3.2.9</ecNumber>
    </recommendedName>
    <alternativeName>
        <fullName evidence="9">D-glutamic acid-adding enzyme</fullName>
    </alternativeName>
    <alternativeName>
        <fullName evidence="9">UDP-N-acetylmuramoyl-L-alanyl-D-glutamate synthetase</fullName>
    </alternativeName>
</protein>
<dbReference type="Pfam" id="PF08245">
    <property type="entry name" value="Mur_ligase_M"/>
    <property type="match status" value="1"/>
</dbReference>
<feature type="domain" description="Mur ligase C-terminal" evidence="11">
    <location>
        <begin position="314"/>
        <end position="432"/>
    </location>
</feature>
<dbReference type="Gene3D" id="3.40.1190.10">
    <property type="entry name" value="Mur-like, catalytic domain"/>
    <property type="match status" value="1"/>
</dbReference>
<organism evidence="13 14">
    <name type="scientific">Actinocatenispora rupis</name>
    <dbReference type="NCBI Taxonomy" id="519421"/>
    <lineage>
        <taxon>Bacteria</taxon>
        <taxon>Bacillati</taxon>
        <taxon>Actinomycetota</taxon>
        <taxon>Actinomycetes</taxon>
        <taxon>Micromonosporales</taxon>
        <taxon>Micromonosporaceae</taxon>
        <taxon>Actinocatenispora</taxon>
    </lineage>
</organism>
<dbReference type="GO" id="GO:0005737">
    <property type="term" value="C:cytoplasm"/>
    <property type="evidence" value="ECO:0007669"/>
    <property type="project" value="UniProtKB-SubCell"/>
</dbReference>
<comment type="caution">
    <text evidence="13">The sequence shown here is derived from an EMBL/GenBank/DDBJ whole genome shotgun (WGS) entry which is preliminary data.</text>
</comment>
<dbReference type="EMBL" id="BOMB01000001">
    <property type="protein sequence ID" value="GID09291.1"/>
    <property type="molecule type" value="Genomic_DNA"/>
</dbReference>
<gene>
    <name evidence="9 13" type="primary">murD</name>
    <name evidence="13" type="ORF">Aru02nite_01800</name>
</gene>
<evidence type="ECO:0000256" key="7">
    <source>
        <dbReference type="ARBA" id="ARBA00022840"/>
    </source>
</evidence>
<keyword evidence="8 9" id="KW-0131">Cell cycle</keyword>
<keyword evidence="6 9" id="KW-0547">Nucleotide-binding</keyword>
<reference evidence="13" key="1">
    <citation type="submission" date="2021-01" db="EMBL/GenBank/DDBJ databases">
        <title>Whole genome shotgun sequence of Actinocatenispora rupis NBRC 107355.</title>
        <authorList>
            <person name="Komaki H."/>
            <person name="Tamura T."/>
        </authorList>
    </citation>
    <scope>NUCLEOTIDE SEQUENCE</scope>
    <source>
        <strain evidence="13">NBRC 107355</strain>
    </source>
</reference>
<dbReference type="GO" id="GO:0008764">
    <property type="term" value="F:UDP-N-acetylmuramoylalanine-D-glutamate ligase activity"/>
    <property type="evidence" value="ECO:0007669"/>
    <property type="project" value="UniProtKB-UniRule"/>
</dbReference>
<dbReference type="PANTHER" id="PTHR43692:SF1">
    <property type="entry name" value="UDP-N-ACETYLMURAMOYLALANINE--D-GLUTAMATE LIGASE"/>
    <property type="match status" value="1"/>
</dbReference>
<feature type="binding site" evidence="9">
    <location>
        <begin position="117"/>
        <end position="123"/>
    </location>
    <ligand>
        <name>ATP</name>
        <dbReference type="ChEBI" id="CHEBI:30616"/>
    </ligand>
</feature>
<keyword evidence="14" id="KW-1185">Reference proteome</keyword>
<dbReference type="GO" id="GO:0008360">
    <property type="term" value="P:regulation of cell shape"/>
    <property type="evidence" value="ECO:0007669"/>
    <property type="project" value="UniProtKB-KW"/>
</dbReference>
<dbReference type="Pfam" id="PF21799">
    <property type="entry name" value="MurD-like_N"/>
    <property type="match status" value="1"/>
</dbReference>
<dbReference type="EC" id="6.3.2.9" evidence="9 10"/>
<dbReference type="GO" id="GO:0051301">
    <property type="term" value="P:cell division"/>
    <property type="evidence" value="ECO:0007669"/>
    <property type="project" value="UniProtKB-KW"/>
</dbReference>
<name>A0A8J3N7P6_9ACTN</name>
<comment type="catalytic activity">
    <reaction evidence="9 10">
        <text>UDP-N-acetyl-alpha-D-muramoyl-L-alanine + D-glutamate + ATP = UDP-N-acetyl-alpha-D-muramoyl-L-alanyl-D-glutamate + ADP + phosphate + H(+)</text>
        <dbReference type="Rhea" id="RHEA:16429"/>
        <dbReference type="ChEBI" id="CHEBI:15378"/>
        <dbReference type="ChEBI" id="CHEBI:29986"/>
        <dbReference type="ChEBI" id="CHEBI:30616"/>
        <dbReference type="ChEBI" id="CHEBI:43474"/>
        <dbReference type="ChEBI" id="CHEBI:83898"/>
        <dbReference type="ChEBI" id="CHEBI:83900"/>
        <dbReference type="ChEBI" id="CHEBI:456216"/>
        <dbReference type="EC" id="6.3.2.9"/>
    </reaction>
</comment>